<dbReference type="InterPro" id="IPR025419">
    <property type="entry name" value="DUF4142"/>
</dbReference>
<dbReference type="Proteomes" id="UP001299970">
    <property type="component" value="Unassembled WGS sequence"/>
</dbReference>
<organism evidence="5 6">
    <name type="scientific">Pseudonocardia alaniniphila</name>
    <dbReference type="NCBI Taxonomy" id="75291"/>
    <lineage>
        <taxon>Bacteria</taxon>
        <taxon>Bacillati</taxon>
        <taxon>Actinomycetota</taxon>
        <taxon>Actinomycetes</taxon>
        <taxon>Pseudonocardiales</taxon>
        <taxon>Pseudonocardiaceae</taxon>
        <taxon>Pseudonocardia</taxon>
    </lineage>
</organism>
<evidence type="ECO:0000313" key="5">
    <source>
        <dbReference type="EMBL" id="MCH6166654.1"/>
    </source>
</evidence>
<feature type="compositionally biased region" description="Low complexity" evidence="1">
    <location>
        <begin position="284"/>
        <end position="296"/>
    </location>
</feature>
<feature type="signal peptide" evidence="3">
    <location>
        <begin position="1"/>
        <end position="30"/>
    </location>
</feature>
<keyword evidence="2" id="KW-0812">Transmembrane</keyword>
<feature type="region of interest" description="Disordered" evidence="1">
    <location>
        <begin position="284"/>
        <end position="400"/>
    </location>
</feature>
<protein>
    <submittedName>
        <fullName evidence="5">DUF4142 domain-containing protein</fullName>
    </submittedName>
</protein>
<evidence type="ECO:0000256" key="3">
    <source>
        <dbReference type="SAM" id="SignalP"/>
    </source>
</evidence>
<evidence type="ECO:0000256" key="1">
    <source>
        <dbReference type="SAM" id="MobiDB-lite"/>
    </source>
</evidence>
<keyword evidence="2" id="KW-1133">Transmembrane helix</keyword>
<evidence type="ECO:0000259" key="4">
    <source>
        <dbReference type="Pfam" id="PF13628"/>
    </source>
</evidence>
<feature type="compositionally biased region" description="Basic and acidic residues" evidence="1">
    <location>
        <begin position="337"/>
        <end position="360"/>
    </location>
</feature>
<proteinExistence type="predicted"/>
<feature type="chain" id="PRO_5045207820" evidence="3">
    <location>
        <begin position="31"/>
        <end position="400"/>
    </location>
</feature>
<keyword evidence="6" id="KW-1185">Reference proteome</keyword>
<accession>A0ABS9TDP6</accession>
<feature type="transmembrane region" description="Helical" evidence="2">
    <location>
        <begin position="210"/>
        <end position="231"/>
    </location>
</feature>
<feature type="compositionally biased region" description="Polar residues" evidence="1">
    <location>
        <begin position="326"/>
        <end position="336"/>
    </location>
</feature>
<dbReference type="EMBL" id="JAKXMK010000010">
    <property type="protein sequence ID" value="MCH6166654.1"/>
    <property type="molecule type" value="Genomic_DNA"/>
</dbReference>
<sequence length="400" mass="42057">MLRSIPRLLRRAVIVAVILAVSASVYQSWAAGTPGTGGWTQTQWGPLGPADRDLLVKVRLAGLWEGPTGQQAETQASSPEVQEAGRKISEEHANLDAEVRKAANQLGVLLPSSPSDQQVGWMNEISRQTGSDYDRVFVQRLRDAHGTVLPIIAQVRATTRNELVRQFAETANAFVSRHIGYLEGTGLVDYAALPEASPGLLSGGTQTSDLIVPILVFVAALLAAIAAFAAVRSRSAAKRSRVTVPQRSPAPAAAPLPELTPVAAIAGPRFSHLDSPVGAGLDAGTSTYSTAGSTRSVSDTGPHRTVTETGSHRWVSDSGSRRAVSDTGSYRTVSDTGSHRTVSETGSHRAVSDTGSHRTVSETGSQRAVSGTGSHRAVSDSGSHRSGGRSKSAKSRHSRR</sequence>
<feature type="compositionally biased region" description="Basic residues" evidence="1">
    <location>
        <begin position="386"/>
        <end position="400"/>
    </location>
</feature>
<dbReference type="Pfam" id="PF13628">
    <property type="entry name" value="DUF4142"/>
    <property type="match status" value="1"/>
</dbReference>
<dbReference type="RefSeq" id="WP_241036677.1">
    <property type="nucleotide sequence ID" value="NZ_BAAAJF010000039.1"/>
</dbReference>
<name>A0ABS9TDP6_9PSEU</name>
<evidence type="ECO:0000256" key="2">
    <source>
        <dbReference type="SAM" id="Phobius"/>
    </source>
</evidence>
<keyword evidence="2" id="KW-0472">Membrane</keyword>
<feature type="compositionally biased region" description="Basic and acidic residues" evidence="1">
    <location>
        <begin position="301"/>
        <end position="324"/>
    </location>
</feature>
<feature type="compositionally biased region" description="Polar residues" evidence="1">
    <location>
        <begin position="361"/>
        <end position="373"/>
    </location>
</feature>
<gene>
    <name evidence="5" type="ORF">MMF94_13275</name>
</gene>
<comment type="caution">
    <text evidence="5">The sequence shown here is derived from an EMBL/GenBank/DDBJ whole genome shotgun (WGS) entry which is preliminary data.</text>
</comment>
<keyword evidence="3" id="KW-0732">Signal</keyword>
<evidence type="ECO:0000313" key="6">
    <source>
        <dbReference type="Proteomes" id="UP001299970"/>
    </source>
</evidence>
<reference evidence="5 6" key="1">
    <citation type="submission" date="2022-03" db="EMBL/GenBank/DDBJ databases">
        <title>Pseudonocardia alaer sp. nov., a novel actinomycete isolated from reed forest soil.</title>
        <authorList>
            <person name="Wang L."/>
        </authorList>
    </citation>
    <scope>NUCLEOTIDE SEQUENCE [LARGE SCALE GENOMIC DNA]</scope>
    <source>
        <strain evidence="5 6">Y-16303</strain>
    </source>
</reference>
<feature type="domain" description="DUF4142" evidence="4">
    <location>
        <begin position="50"/>
        <end position="179"/>
    </location>
</feature>